<keyword evidence="3" id="KW-1185">Reference proteome</keyword>
<evidence type="ECO:0000313" key="2">
    <source>
        <dbReference type="EMBL" id="KAF1999094.1"/>
    </source>
</evidence>
<feature type="region of interest" description="Disordered" evidence="1">
    <location>
        <begin position="58"/>
        <end position="107"/>
    </location>
</feature>
<name>A0A6A5WDX0_9PLEO</name>
<proteinExistence type="predicted"/>
<gene>
    <name evidence="2" type="ORF">P154DRAFT_621152</name>
</gene>
<dbReference type="OrthoDB" id="3788377at2759"/>
<feature type="compositionally biased region" description="Low complexity" evidence="1">
    <location>
        <begin position="72"/>
        <end position="84"/>
    </location>
</feature>
<dbReference type="AlphaFoldDB" id="A0A6A5WDX0"/>
<organism evidence="2 3">
    <name type="scientific">Amniculicola lignicola CBS 123094</name>
    <dbReference type="NCBI Taxonomy" id="1392246"/>
    <lineage>
        <taxon>Eukaryota</taxon>
        <taxon>Fungi</taxon>
        <taxon>Dikarya</taxon>
        <taxon>Ascomycota</taxon>
        <taxon>Pezizomycotina</taxon>
        <taxon>Dothideomycetes</taxon>
        <taxon>Pleosporomycetidae</taxon>
        <taxon>Pleosporales</taxon>
        <taxon>Amniculicolaceae</taxon>
        <taxon>Amniculicola</taxon>
    </lineage>
</organism>
<evidence type="ECO:0000256" key="1">
    <source>
        <dbReference type="SAM" id="MobiDB-lite"/>
    </source>
</evidence>
<accession>A0A6A5WDX0</accession>
<evidence type="ECO:0000313" key="3">
    <source>
        <dbReference type="Proteomes" id="UP000799779"/>
    </source>
</evidence>
<dbReference type="EMBL" id="ML977598">
    <property type="protein sequence ID" value="KAF1999094.1"/>
    <property type="molecule type" value="Genomic_DNA"/>
</dbReference>
<feature type="compositionally biased region" description="Polar residues" evidence="1">
    <location>
        <begin position="91"/>
        <end position="101"/>
    </location>
</feature>
<dbReference type="Proteomes" id="UP000799779">
    <property type="component" value="Unassembled WGS sequence"/>
</dbReference>
<reference evidence="2" key="1">
    <citation type="journal article" date="2020" name="Stud. Mycol.">
        <title>101 Dothideomycetes genomes: a test case for predicting lifestyles and emergence of pathogens.</title>
        <authorList>
            <person name="Haridas S."/>
            <person name="Albert R."/>
            <person name="Binder M."/>
            <person name="Bloem J."/>
            <person name="Labutti K."/>
            <person name="Salamov A."/>
            <person name="Andreopoulos B."/>
            <person name="Baker S."/>
            <person name="Barry K."/>
            <person name="Bills G."/>
            <person name="Bluhm B."/>
            <person name="Cannon C."/>
            <person name="Castanera R."/>
            <person name="Culley D."/>
            <person name="Daum C."/>
            <person name="Ezra D."/>
            <person name="Gonzalez J."/>
            <person name="Henrissat B."/>
            <person name="Kuo A."/>
            <person name="Liang C."/>
            <person name="Lipzen A."/>
            <person name="Lutzoni F."/>
            <person name="Magnuson J."/>
            <person name="Mondo S."/>
            <person name="Nolan M."/>
            <person name="Ohm R."/>
            <person name="Pangilinan J."/>
            <person name="Park H.-J."/>
            <person name="Ramirez L."/>
            <person name="Alfaro M."/>
            <person name="Sun H."/>
            <person name="Tritt A."/>
            <person name="Yoshinaga Y."/>
            <person name="Zwiers L.-H."/>
            <person name="Turgeon B."/>
            <person name="Goodwin S."/>
            <person name="Spatafora J."/>
            <person name="Crous P."/>
            <person name="Grigoriev I."/>
        </authorList>
    </citation>
    <scope>NUCLEOTIDE SEQUENCE</scope>
    <source>
        <strain evidence="2">CBS 123094</strain>
    </source>
</reference>
<protein>
    <submittedName>
        <fullName evidence="2">Uncharacterized protein</fullName>
    </submittedName>
</protein>
<sequence>MSDMTYHQRGSAAQYRQAEYRDGKVIRIEQCRRQSHVIDLHQPSTSFSRALSSSTISYSSSSQSESSEHTRSSSSSTLTSTSENSVKRTNHVTQRVSTSVRPQRKSKAVVIHMPTPVAPEQPKVTFFEQSELPTPPPTPKFERLPTPDLPDLVESAFCDCCVDDHVAKNSRMCRSSMQSYYV</sequence>